<proteinExistence type="predicted"/>
<keyword evidence="2" id="KW-1185">Reference proteome</keyword>
<organism evidence="1 2">
    <name type="scientific">Chaenocephalus aceratus</name>
    <name type="common">Blackfin icefish</name>
    <name type="synonym">Chaenichthys aceratus</name>
    <dbReference type="NCBI Taxonomy" id="36190"/>
    <lineage>
        <taxon>Eukaryota</taxon>
        <taxon>Metazoa</taxon>
        <taxon>Chordata</taxon>
        <taxon>Craniata</taxon>
        <taxon>Vertebrata</taxon>
        <taxon>Euteleostomi</taxon>
        <taxon>Actinopterygii</taxon>
        <taxon>Neopterygii</taxon>
        <taxon>Teleostei</taxon>
        <taxon>Neoteleostei</taxon>
        <taxon>Acanthomorphata</taxon>
        <taxon>Eupercaria</taxon>
        <taxon>Perciformes</taxon>
        <taxon>Notothenioidei</taxon>
        <taxon>Channichthyidae</taxon>
        <taxon>Chaenocephalus</taxon>
    </lineage>
</organism>
<accession>A0ACB9WUF0</accession>
<evidence type="ECO:0000313" key="1">
    <source>
        <dbReference type="EMBL" id="KAI4817412.1"/>
    </source>
</evidence>
<evidence type="ECO:0000313" key="2">
    <source>
        <dbReference type="Proteomes" id="UP001057452"/>
    </source>
</evidence>
<dbReference type="Proteomes" id="UP001057452">
    <property type="component" value="Chromosome 11"/>
</dbReference>
<dbReference type="EMBL" id="CM043795">
    <property type="protein sequence ID" value="KAI4817412.1"/>
    <property type="molecule type" value="Genomic_DNA"/>
</dbReference>
<reference evidence="1" key="1">
    <citation type="submission" date="2022-05" db="EMBL/GenBank/DDBJ databases">
        <title>Chromosome-level genome of Chaenocephalus aceratus.</title>
        <authorList>
            <person name="Park H."/>
        </authorList>
    </citation>
    <scope>NUCLEOTIDE SEQUENCE</scope>
    <source>
        <strain evidence="1">KU_202001</strain>
    </source>
</reference>
<gene>
    <name evidence="1" type="ORF">KUCAC02_010813</name>
</gene>
<name>A0ACB9WUF0_CHAAC</name>
<sequence>MSRLQSLKQYINQRLTAAVEDIFEHFERTITEYEEEMDLRHRKLCELDSRTEVHLQTEAGQITLSEFMEGAQKDEWLMNLLKLDVDAKGWVIQNCGKTS</sequence>
<protein>
    <submittedName>
        <fullName evidence="1">Uncharacterized protein</fullName>
    </submittedName>
</protein>
<comment type="caution">
    <text evidence="1">The sequence shown here is derived from an EMBL/GenBank/DDBJ whole genome shotgun (WGS) entry which is preliminary data.</text>
</comment>